<proteinExistence type="predicted"/>
<dbReference type="RefSeq" id="WP_169551316.1">
    <property type="nucleotide sequence ID" value="NZ_CP051677.1"/>
</dbReference>
<feature type="domain" description="RES" evidence="1">
    <location>
        <begin position="14"/>
        <end position="138"/>
    </location>
</feature>
<accession>A0A7L5DUW2</accession>
<organism evidence="2 3">
    <name type="scientific">Spirosoma rhododendri</name>
    <dbReference type="NCBI Taxonomy" id="2728024"/>
    <lineage>
        <taxon>Bacteria</taxon>
        <taxon>Pseudomonadati</taxon>
        <taxon>Bacteroidota</taxon>
        <taxon>Cytophagia</taxon>
        <taxon>Cytophagales</taxon>
        <taxon>Cytophagaceae</taxon>
        <taxon>Spirosoma</taxon>
    </lineage>
</organism>
<name>A0A7L5DUW2_9BACT</name>
<dbReference type="Proteomes" id="UP000501128">
    <property type="component" value="Chromosome"/>
</dbReference>
<protein>
    <submittedName>
        <fullName evidence="2">RES family NAD+ phosphorylase</fullName>
    </submittedName>
</protein>
<dbReference type="EMBL" id="CP051677">
    <property type="protein sequence ID" value="QJD79350.1"/>
    <property type="molecule type" value="Genomic_DNA"/>
</dbReference>
<reference evidence="2 3" key="1">
    <citation type="submission" date="2020-04" db="EMBL/GenBank/DDBJ databases">
        <title>Genome sequencing of novel species.</title>
        <authorList>
            <person name="Heo J."/>
            <person name="Kim S.-J."/>
            <person name="Kim J.-S."/>
            <person name="Hong S.-B."/>
            <person name="Kwon S.-W."/>
        </authorList>
    </citation>
    <scope>NUCLEOTIDE SEQUENCE [LARGE SCALE GENOMIC DNA]</scope>
    <source>
        <strain evidence="2 3">CJU-R4</strain>
    </source>
</reference>
<keyword evidence="3" id="KW-1185">Reference proteome</keyword>
<evidence type="ECO:0000313" key="2">
    <source>
        <dbReference type="EMBL" id="QJD79350.1"/>
    </source>
</evidence>
<dbReference type="InterPro" id="IPR014914">
    <property type="entry name" value="RES_dom"/>
</dbReference>
<dbReference type="AlphaFoldDB" id="A0A7L5DUW2"/>
<gene>
    <name evidence="2" type="ORF">HH216_13695</name>
</gene>
<sequence length="150" mass="17274">MLLYRIADDRYANDLNGTGGLFAPGRWHRRNTAILYLTERVSLAKLEVLANSPGLPTGRALVTVELPDNPSMRLVELKDLPLGWHEWPYLDELADITEQWIREQNCWIMRVPSAQSFSEYNYLLNPLHPEHQSLKIVSIEPHPFDARLKG</sequence>
<dbReference type="SMART" id="SM00953">
    <property type="entry name" value="RES"/>
    <property type="match status" value="1"/>
</dbReference>
<evidence type="ECO:0000313" key="3">
    <source>
        <dbReference type="Proteomes" id="UP000501128"/>
    </source>
</evidence>
<dbReference type="Pfam" id="PF08808">
    <property type="entry name" value="RES"/>
    <property type="match status" value="1"/>
</dbReference>
<evidence type="ECO:0000259" key="1">
    <source>
        <dbReference type="SMART" id="SM00953"/>
    </source>
</evidence>
<dbReference type="KEGG" id="srho:HH216_13695"/>